<dbReference type="PANTHER" id="PTHR37477">
    <property type="entry name" value="COBALT-PRECORRIN-5A HYDROLASE"/>
    <property type="match status" value="1"/>
</dbReference>
<feature type="domain" description="Cobalamin synthesis G N-terminal" evidence="2">
    <location>
        <begin position="34"/>
        <end position="111"/>
    </location>
</feature>
<dbReference type="AlphaFoldDB" id="A0A0W8F2H8"/>
<dbReference type="PANTHER" id="PTHR37477:SF1">
    <property type="entry name" value="COBALT-PRECORRIN-5A HYDROLASE"/>
    <property type="match status" value="1"/>
</dbReference>
<dbReference type="SUPFAM" id="SSF159672">
    <property type="entry name" value="CbiG N-terminal domain-like"/>
    <property type="match status" value="1"/>
</dbReference>
<dbReference type="Pfam" id="PF01890">
    <property type="entry name" value="CbiG_C"/>
    <property type="match status" value="1"/>
</dbReference>
<dbReference type="EMBL" id="LNQE01001592">
    <property type="protein sequence ID" value="KUG15055.1"/>
    <property type="molecule type" value="Genomic_DNA"/>
</dbReference>
<dbReference type="InterPro" id="IPR021744">
    <property type="entry name" value="CbiG_N"/>
</dbReference>
<dbReference type="InterPro" id="IPR038029">
    <property type="entry name" value="GbiG_N_sf"/>
</dbReference>
<dbReference type="NCBIfam" id="NF004465">
    <property type="entry name" value="PRK05788.1-3"/>
    <property type="match status" value="1"/>
</dbReference>
<dbReference type="Gene3D" id="3.30.420.180">
    <property type="entry name" value="CobE/GbiG C-terminal domain"/>
    <property type="match status" value="1"/>
</dbReference>
<name>A0A0W8F2H8_9ZZZZ</name>
<evidence type="ECO:0000259" key="2">
    <source>
        <dbReference type="Pfam" id="PF11760"/>
    </source>
</evidence>
<dbReference type="InterPro" id="IPR036518">
    <property type="entry name" value="CobE/GbiG_C_sf"/>
</dbReference>
<protein>
    <submittedName>
        <fullName evidence="3">Cobalamin biosynthesis protein cbig</fullName>
    </submittedName>
</protein>
<feature type="domain" description="CobE/GbiG C-terminal" evidence="1">
    <location>
        <begin position="174"/>
        <end position="288"/>
    </location>
</feature>
<evidence type="ECO:0000259" key="1">
    <source>
        <dbReference type="Pfam" id="PF01890"/>
    </source>
</evidence>
<reference evidence="3" key="1">
    <citation type="journal article" date="2015" name="Proc. Natl. Acad. Sci. U.S.A.">
        <title>Networks of energetic and metabolic interactions define dynamics in microbial communities.</title>
        <authorList>
            <person name="Embree M."/>
            <person name="Liu J.K."/>
            <person name="Al-Bassam M.M."/>
            <person name="Zengler K."/>
        </authorList>
    </citation>
    <scope>NUCLEOTIDE SEQUENCE</scope>
</reference>
<dbReference type="Pfam" id="PF11760">
    <property type="entry name" value="CbiG_N"/>
    <property type="match status" value="1"/>
</dbReference>
<evidence type="ECO:0000313" key="3">
    <source>
        <dbReference type="EMBL" id="KUG15055.1"/>
    </source>
</evidence>
<dbReference type="InterPro" id="IPR052553">
    <property type="entry name" value="CbiG_hydrolase"/>
</dbReference>
<dbReference type="InterPro" id="IPR002750">
    <property type="entry name" value="CobE/GbiG_C"/>
</dbReference>
<gene>
    <name evidence="3" type="ORF">ASZ90_015298</name>
</gene>
<dbReference type="GO" id="GO:0009236">
    <property type="term" value="P:cobalamin biosynthetic process"/>
    <property type="evidence" value="ECO:0007669"/>
    <property type="project" value="InterPro"/>
</dbReference>
<sequence length="289" mass="29513">MKRAVIYLPRFSLPAERVASLLGADLIAYSPTAFQETVPHYPQIAAVMSMGIAVRGIAPHLQDKWTDPVLVLVTPDLRLAIPVTGGHHGANAMARELASLGAVPVITTATERAGVPSVEGIAASEGCVLVNCAAAKPVNAAFLDGTAGVYTVAGPGVIIAGRDTAILLADGTYSVGIGCRKGAPARDIEAAVQSALAAAGISSRDVYVYATTAKKLHESGILEAVRALGGALLCLDDQTLGMHPPQSPSRASQIGLSGVAEPCALAASKRKELVLEKTVNGGVTVAIAR</sequence>
<organism evidence="3">
    <name type="scientific">hydrocarbon metagenome</name>
    <dbReference type="NCBI Taxonomy" id="938273"/>
    <lineage>
        <taxon>unclassified sequences</taxon>
        <taxon>metagenomes</taxon>
        <taxon>ecological metagenomes</taxon>
    </lineage>
</organism>
<dbReference type="SUPFAM" id="SSF159664">
    <property type="entry name" value="CobE/GbiG C-terminal domain-like"/>
    <property type="match status" value="1"/>
</dbReference>
<dbReference type="Gene3D" id="3.40.50.11220">
    <property type="match status" value="1"/>
</dbReference>
<comment type="caution">
    <text evidence="3">The sequence shown here is derived from an EMBL/GenBank/DDBJ whole genome shotgun (WGS) entry which is preliminary data.</text>
</comment>
<proteinExistence type="predicted"/>
<accession>A0A0W8F2H8</accession>